<evidence type="ECO:0000259" key="2">
    <source>
        <dbReference type="Pfam" id="PF25183"/>
    </source>
</evidence>
<evidence type="ECO:0000313" key="4">
    <source>
        <dbReference type="Proteomes" id="UP000238701"/>
    </source>
</evidence>
<evidence type="ECO:0000256" key="1">
    <source>
        <dbReference type="SAM" id="SignalP"/>
    </source>
</evidence>
<protein>
    <submittedName>
        <fullName evidence="3">Cna B domain-containing protein</fullName>
    </submittedName>
</protein>
<dbReference type="Proteomes" id="UP000238701">
    <property type="component" value="Unassembled WGS sequence"/>
</dbReference>
<dbReference type="Gene3D" id="2.60.40.1120">
    <property type="entry name" value="Carboxypeptidase-like, regulatory domain"/>
    <property type="match status" value="1"/>
</dbReference>
<feature type="domain" description="TonB-dependent transporter Oar-like beta-barrel" evidence="2">
    <location>
        <begin position="251"/>
        <end position="1225"/>
    </location>
</feature>
<name>A0A2U3KD00_9BACT</name>
<dbReference type="OrthoDB" id="97893at2"/>
<proteinExistence type="predicted"/>
<dbReference type="SUPFAM" id="SSF56935">
    <property type="entry name" value="Porins"/>
    <property type="match status" value="1"/>
</dbReference>
<feature type="signal peptide" evidence="1">
    <location>
        <begin position="1"/>
        <end position="24"/>
    </location>
</feature>
<dbReference type="Pfam" id="PF25183">
    <property type="entry name" value="OMP_b-brl_4"/>
    <property type="match status" value="1"/>
</dbReference>
<dbReference type="InterPro" id="IPR057601">
    <property type="entry name" value="Oar-like_b-barrel"/>
</dbReference>
<dbReference type="InterPro" id="IPR008969">
    <property type="entry name" value="CarboxyPept-like_regulatory"/>
</dbReference>
<organism evidence="3 4">
    <name type="scientific">Candidatus Sulfotelmatobacter kueseliae</name>
    <dbReference type="NCBI Taxonomy" id="2042962"/>
    <lineage>
        <taxon>Bacteria</taxon>
        <taxon>Pseudomonadati</taxon>
        <taxon>Acidobacteriota</taxon>
        <taxon>Terriglobia</taxon>
        <taxon>Terriglobales</taxon>
        <taxon>Candidatus Korobacteraceae</taxon>
        <taxon>Candidatus Sulfotelmatobacter</taxon>
    </lineage>
</organism>
<keyword evidence="1" id="KW-0732">Signal</keyword>
<dbReference type="Pfam" id="PF13620">
    <property type="entry name" value="CarboxypepD_reg"/>
    <property type="match status" value="1"/>
</dbReference>
<feature type="chain" id="PRO_5015668580" evidence="1">
    <location>
        <begin position="25"/>
        <end position="1232"/>
    </location>
</feature>
<sequence length="1232" mass="132648">MSSKKRFYALLLGLLVGFATPLLHGQATGSFSGTISDKTGLLIAGAAVKVTSQGTGISRDVKTDGSGHYLVPLLPVGFYAVRIEAQGFGPAEQKDVRLQVDEHRELDFTLVPASVTTNVQVSATQVAVETTNSTLGQVITTEQVADLPLNGRNFVQLATLAPGTTASTSPVSFFNGAASSEASTRGSFSLSVGGSREQSTDWLLDGNDNNQIDEGGIAIFSSVDDIQEFKVLTYNYSAEYGERSGPTVLVTTKSGSNQFHGTLFEFFRNTKLDASNYFTRTQAKFNLNQFGGSLGGPIRKDKTFFFADYQAKMQRQGVPFEGYVPTTSMTHADANGNYDFSNNPFGTQLINYFTPYQVLPTSKGVAVPVPFQCLISSGLPETPVDGGQPFVQGVTQNCNLIPGGPNGVVNPVGAKVIQLYPAPTPGLPSNASFNYVDQPTRKVNEGTWDFRLDHNFSAKDSVFVRFSYDQATNFIPGGSPSWSEATAFGSNQFINNHGRNLALSETHVFSPRVINQFNAGYNRIFNHILSYGTGTCEAAILGIPGADVGSQCDTYTGYPASLNQATNDCVGCGMTSFSMSSYYAVGDRGYAPYQGGTNVYSVSDTLDLIRGKHEIRFGAVYRANEMNVRNNASQDGFITETGLFTGDDIADVLIGALGVFAAHDQTFLGATVGRRWKLVRPFVQDNWRVTNNLTVNLGVAWALVTPETEAENRQSNFDVATLTWFVPKGSPGGCAPSILPFPCTSSDGRIGIQFDKTALEPRIGVAWKPFGSQNTAVRAGYAIYHDSAWNQGGQGLWQNPPYYAEVDPNPFALSYGSTVGSLSAGFLLPSAQAPSTLAVPGGFIYNAPVNPDNYTGTLQSMNRNFKQGIVQQFNLNIERQLPGNIVLTAGYAGSRSAHILVSQVNESIASPLACPGNGSFTVSGYTLGCGHNPIISSNPYQLVNSNNSVGAARYDSLQIKAETKSAQHGIYALIGYTYARNFDSGMPDGLGTNVGALYWPLPGTQRLDWGLSQLNLNNTLTASILYDLPFGKGKRFGSNWSGATNTILGHWQVNLIERAQSGFPLFVVDSSNIGPVFPPATPGPGNSGTYFNYNFYSFNRPDLVGDPNRPGPEGGQTSCPAQIHTHLNWFNPCAFAKATPGELGTAARAPVYGPRFVNTDFSIIKDFPMSFREGMDLQFRAEFFNLLNHPQFYMGGVGDTGEQDINTPSSFGVINQALNTSRVIQFALKLKF</sequence>
<dbReference type="AlphaFoldDB" id="A0A2U3KD00"/>
<dbReference type="EMBL" id="OMOD01000090">
    <property type="protein sequence ID" value="SPF37390.1"/>
    <property type="molecule type" value="Genomic_DNA"/>
</dbReference>
<dbReference type="SUPFAM" id="SSF49464">
    <property type="entry name" value="Carboxypeptidase regulatory domain-like"/>
    <property type="match status" value="1"/>
</dbReference>
<accession>A0A2U3KD00</accession>
<gene>
    <name evidence="3" type="ORF">SBA1_180018</name>
</gene>
<evidence type="ECO:0000313" key="3">
    <source>
        <dbReference type="EMBL" id="SPF37390.1"/>
    </source>
</evidence>
<reference evidence="4" key="1">
    <citation type="submission" date="2018-02" db="EMBL/GenBank/DDBJ databases">
        <authorList>
            <person name="Hausmann B."/>
        </authorList>
    </citation>
    <scope>NUCLEOTIDE SEQUENCE [LARGE SCALE GENOMIC DNA]</scope>
    <source>
        <strain evidence="4">Peat soil MAG SbA1</strain>
    </source>
</reference>